<organism evidence="2 3">
    <name type="scientific">Paenibacillus faecis</name>
    <dbReference type="NCBI Taxonomy" id="862114"/>
    <lineage>
        <taxon>Bacteria</taxon>
        <taxon>Bacillati</taxon>
        <taxon>Bacillota</taxon>
        <taxon>Bacilli</taxon>
        <taxon>Bacillales</taxon>
        <taxon>Paenibacillaceae</taxon>
        <taxon>Paenibacillus</taxon>
    </lineage>
</organism>
<dbReference type="Pfam" id="PF00702">
    <property type="entry name" value="Hydrolase"/>
    <property type="match status" value="1"/>
</dbReference>
<name>A0A5D0D118_9BACL</name>
<dbReference type="Gene3D" id="1.10.150.240">
    <property type="entry name" value="Putative phosphatase, domain 2"/>
    <property type="match status" value="1"/>
</dbReference>
<keyword evidence="1 2" id="KW-0378">Hydrolase</keyword>
<dbReference type="InterPro" id="IPR051540">
    <property type="entry name" value="S-2-haloacid_dehalogenase"/>
</dbReference>
<dbReference type="RefSeq" id="WP_148450081.1">
    <property type="nucleotide sequence ID" value="NZ_VSDO01000001.1"/>
</dbReference>
<dbReference type="OrthoDB" id="264363at2"/>
<protein>
    <submittedName>
        <fullName evidence="2">HAD family hydrolase</fullName>
    </submittedName>
</protein>
<evidence type="ECO:0000256" key="1">
    <source>
        <dbReference type="ARBA" id="ARBA00022801"/>
    </source>
</evidence>
<dbReference type="AlphaFoldDB" id="A0A5D0D118"/>
<dbReference type="InterPro" id="IPR023214">
    <property type="entry name" value="HAD_sf"/>
</dbReference>
<dbReference type="EMBL" id="VSDO01000001">
    <property type="protein sequence ID" value="TYA14485.1"/>
    <property type="molecule type" value="Genomic_DNA"/>
</dbReference>
<keyword evidence="3" id="KW-1185">Reference proteome</keyword>
<evidence type="ECO:0000313" key="3">
    <source>
        <dbReference type="Proteomes" id="UP000325218"/>
    </source>
</evidence>
<dbReference type="Proteomes" id="UP000325218">
    <property type="component" value="Unassembled WGS sequence"/>
</dbReference>
<dbReference type="NCBIfam" id="TIGR01549">
    <property type="entry name" value="HAD-SF-IA-v1"/>
    <property type="match status" value="1"/>
</dbReference>
<comment type="caution">
    <text evidence="2">The sequence shown here is derived from an EMBL/GenBank/DDBJ whole genome shotgun (WGS) entry which is preliminary data.</text>
</comment>
<dbReference type="SUPFAM" id="SSF56784">
    <property type="entry name" value="HAD-like"/>
    <property type="match status" value="1"/>
</dbReference>
<dbReference type="InterPro" id="IPR006439">
    <property type="entry name" value="HAD-SF_hydro_IA"/>
</dbReference>
<dbReference type="InterPro" id="IPR036412">
    <property type="entry name" value="HAD-like_sf"/>
</dbReference>
<sequence>MKPFEVISLDMFQTLVNVDSRKEHIWRQIQNDSYTSDLAEQCGGRLLELFWDHSSDFKATKQFHLTQDIYKRCFESLFKEKGMTYDPLEATRILISEHTQSELYEDTVEFLEGIINKYKVCIVSDTDEAMLPKFYLDYSLRIFTSEQYQSYKNDDHNAMFKQLLHTYHVNPSQVIHIGDSISDVVGAKREGIVSCWLNRERRSWRHEVKPDLVIHSLRDLDTLL</sequence>
<gene>
    <name evidence="2" type="ORF">FRY98_02005</name>
</gene>
<reference evidence="2 3" key="1">
    <citation type="submission" date="2019-08" db="EMBL/GenBank/DDBJ databases">
        <title>Genome sequencing of Paenibacillus faecis DSM 23593(T).</title>
        <authorList>
            <person name="Kook J.-K."/>
            <person name="Park S.-N."/>
            <person name="Lim Y.K."/>
        </authorList>
    </citation>
    <scope>NUCLEOTIDE SEQUENCE [LARGE SCALE GENOMIC DNA]</scope>
    <source>
        <strain evidence="2 3">DSM 23593</strain>
    </source>
</reference>
<dbReference type="PANTHER" id="PTHR43316">
    <property type="entry name" value="HYDROLASE, HALOACID DELAHOGENASE-RELATED"/>
    <property type="match status" value="1"/>
</dbReference>
<proteinExistence type="predicted"/>
<dbReference type="Gene3D" id="3.40.50.1000">
    <property type="entry name" value="HAD superfamily/HAD-like"/>
    <property type="match status" value="1"/>
</dbReference>
<evidence type="ECO:0000313" key="2">
    <source>
        <dbReference type="EMBL" id="TYA14485.1"/>
    </source>
</evidence>
<accession>A0A5D0D118</accession>
<dbReference type="InterPro" id="IPR023198">
    <property type="entry name" value="PGP-like_dom2"/>
</dbReference>
<dbReference type="GO" id="GO:0016787">
    <property type="term" value="F:hydrolase activity"/>
    <property type="evidence" value="ECO:0007669"/>
    <property type="project" value="UniProtKB-KW"/>
</dbReference>